<feature type="domain" description="HTH lysR-type" evidence="5">
    <location>
        <begin position="8"/>
        <end position="65"/>
    </location>
</feature>
<comment type="similarity">
    <text evidence="1">Belongs to the LysR transcriptional regulatory family.</text>
</comment>
<evidence type="ECO:0000256" key="4">
    <source>
        <dbReference type="ARBA" id="ARBA00023163"/>
    </source>
</evidence>
<dbReference type="PANTHER" id="PTHR30126">
    <property type="entry name" value="HTH-TYPE TRANSCRIPTIONAL REGULATOR"/>
    <property type="match status" value="1"/>
</dbReference>
<dbReference type="GO" id="GO:0000976">
    <property type="term" value="F:transcription cis-regulatory region binding"/>
    <property type="evidence" value="ECO:0007669"/>
    <property type="project" value="TreeGrafter"/>
</dbReference>
<sequence length="324" mass="33747">MALSTHVPDLAALELLLGVAQEGSLNSAARAAGVSQQAVSARIRAMEAQTGVTLVHRSPRGSRLTTEGVMIAEWAARLLEAAAEVDAGIAALRADRRARLRVSASLTIAEQLLPGWLASFRAAGRVGDAAPEIVLTAINTATVITHVTEGTADIGFTEGPQRPAGLHGRVVGHDRLAVVVAPDHPWAGRRRPVGAAELAATPLVSREAGSGTWETLAAALAAVLGPGSSRAGPAQWLPTTAAVRAAALVGSAPAVISELAVEDDLTTGRLIRVQTPELDLSRTLRVIWDGATSPPSGVARDLITHILTHRDQRRGSRQTRRPAQ</sequence>
<dbReference type="Gene3D" id="3.40.190.10">
    <property type="entry name" value="Periplasmic binding protein-like II"/>
    <property type="match status" value="2"/>
</dbReference>
<dbReference type="OrthoDB" id="9808620at2"/>
<evidence type="ECO:0000313" key="7">
    <source>
        <dbReference type="Proteomes" id="UP000181942"/>
    </source>
</evidence>
<dbReference type="InterPro" id="IPR000847">
    <property type="entry name" value="LysR_HTH_N"/>
</dbReference>
<dbReference type="InterPro" id="IPR036388">
    <property type="entry name" value="WH-like_DNA-bd_sf"/>
</dbReference>
<accession>A0A1I2HVH4</accession>
<dbReference type="GO" id="GO:0003700">
    <property type="term" value="F:DNA-binding transcription factor activity"/>
    <property type="evidence" value="ECO:0007669"/>
    <property type="project" value="InterPro"/>
</dbReference>
<evidence type="ECO:0000256" key="2">
    <source>
        <dbReference type="ARBA" id="ARBA00023015"/>
    </source>
</evidence>
<dbReference type="EMBL" id="FONR01000005">
    <property type="protein sequence ID" value="SFF34145.1"/>
    <property type="molecule type" value="Genomic_DNA"/>
</dbReference>
<name>A0A1I2HVH4_9ACTN</name>
<dbReference type="SUPFAM" id="SSF46785">
    <property type="entry name" value="Winged helix' DNA-binding domain"/>
    <property type="match status" value="1"/>
</dbReference>
<organism evidence="6 7">
    <name type="scientific">Streptomyces mirabilis</name>
    <dbReference type="NCBI Taxonomy" id="68239"/>
    <lineage>
        <taxon>Bacteria</taxon>
        <taxon>Bacillati</taxon>
        <taxon>Actinomycetota</taxon>
        <taxon>Actinomycetes</taxon>
        <taxon>Kitasatosporales</taxon>
        <taxon>Streptomycetaceae</taxon>
        <taxon>Streptomyces</taxon>
    </lineage>
</organism>
<dbReference type="InterPro" id="IPR005119">
    <property type="entry name" value="LysR_subst-bd"/>
</dbReference>
<keyword evidence="2" id="KW-0805">Transcription regulation</keyword>
<proteinExistence type="inferred from homology"/>
<keyword evidence="3" id="KW-0238">DNA-binding</keyword>
<dbReference type="RefSeq" id="WP_075028234.1">
    <property type="nucleotide sequence ID" value="NZ_FONR01000005.1"/>
</dbReference>
<dbReference type="InterPro" id="IPR036390">
    <property type="entry name" value="WH_DNA-bd_sf"/>
</dbReference>
<dbReference type="Proteomes" id="UP000181942">
    <property type="component" value="Unassembled WGS sequence"/>
</dbReference>
<evidence type="ECO:0000256" key="3">
    <source>
        <dbReference type="ARBA" id="ARBA00023125"/>
    </source>
</evidence>
<dbReference type="Gene3D" id="1.10.10.10">
    <property type="entry name" value="Winged helix-like DNA-binding domain superfamily/Winged helix DNA-binding domain"/>
    <property type="match status" value="1"/>
</dbReference>
<evidence type="ECO:0000313" key="6">
    <source>
        <dbReference type="EMBL" id="SFF34145.1"/>
    </source>
</evidence>
<evidence type="ECO:0000259" key="5">
    <source>
        <dbReference type="PROSITE" id="PS50931"/>
    </source>
</evidence>
<dbReference type="Pfam" id="PF00126">
    <property type="entry name" value="HTH_1"/>
    <property type="match status" value="1"/>
</dbReference>
<dbReference type="SUPFAM" id="SSF53850">
    <property type="entry name" value="Periplasmic binding protein-like II"/>
    <property type="match status" value="1"/>
</dbReference>
<evidence type="ECO:0000256" key="1">
    <source>
        <dbReference type="ARBA" id="ARBA00009437"/>
    </source>
</evidence>
<protein>
    <submittedName>
        <fullName evidence="6">ModE molybdate transport repressor domain-containing protein</fullName>
    </submittedName>
</protein>
<reference evidence="6 7" key="1">
    <citation type="submission" date="2016-10" db="EMBL/GenBank/DDBJ databases">
        <authorList>
            <person name="de Groot N.N."/>
        </authorList>
    </citation>
    <scope>NUCLEOTIDE SEQUENCE [LARGE SCALE GENOMIC DNA]</scope>
    <source>
        <strain evidence="6 7">OK461</strain>
    </source>
</reference>
<dbReference type="PROSITE" id="PS50931">
    <property type="entry name" value="HTH_LYSR"/>
    <property type="match status" value="1"/>
</dbReference>
<gene>
    <name evidence="6" type="ORF">SAMN02787118_105472</name>
</gene>
<dbReference type="PANTHER" id="PTHR30126:SF39">
    <property type="entry name" value="HTH-TYPE TRANSCRIPTIONAL REGULATOR CYSL"/>
    <property type="match status" value="1"/>
</dbReference>
<keyword evidence="4" id="KW-0804">Transcription</keyword>
<dbReference type="AlphaFoldDB" id="A0A1I2HVH4"/>
<dbReference type="Pfam" id="PF03466">
    <property type="entry name" value="LysR_substrate"/>
    <property type="match status" value="1"/>
</dbReference>